<evidence type="ECO:0000259" key="8">
    <source>
        <dbReference type="PROSITE" id="PS50111"/>
    </source>
</evidence>
<dbReference type="InterPro" id="IPR051310">
    <property type="entry name" value="MCP_chemotaxis"/>
</dbReference>
<dbReference type="AlphaFoldDB" id="U5N612"/>
<dbReference type="GO" id="GO:0007165">
    <property type="term" value="P:signal transduction"/>
    <property type="evidence" value="ECO:0007669"/>
    <property type="project" value="UniProtKB-KW"/>
</dbReference>
<name>U5N612_9BURK</name>
<dbReference type="PROSITE" id="PS50111">
    <property type="entry name" value="CHEMOTAXIS_TRANSDUC_2"/>
    <property type="match status" value="1"/>
</dbReference>
<dbReference type="SMART" id="SM00283">
    <property type="entry name" value="MA"/>
    <property type="match status" value="1"/>
</dbReference>
<dbReference type="InterPro" id="IPR003660">
    <property type="entry name" value="HAMP_dom"/>
</dbReference>
<feature type="region of interest" description="Disordered" evidence="5">
    <location>
        <begin position="276"/>
        <end position="297"/>
    </location>
</feature>
<sequence>MKLSTKLILAPLCTALALLLSAQVGTFLVRQAAEQTYTRLDQNLAQFTNLASIESGLAAAHTSVYRTLGIVGSMDGAAIDAFRASLSGKLSALQRNMDELAPTANAETRGTVEALRTLFGNYAKQVDSAMDLATIDPNTAIAAMQGADTTFTALHQDIQKWEAELEARAHAARKEGDTESSQAHWTLTMLGVLVAAAAVWVSWWLQTKIVHALQRATQVARDVAAGNLTVDTSTDLHDEFGDLMHAMATMQASLVRVVSQVRLHAESVAAASTEIAQGNQDLSSRTENQASALQQTAASMDQLRSTVRQNADNAHQANQLAMNASLVAVDGGQVVSEVVHTMKGINDASRKIADIIQVIDAIAFQTNILALNAAVEAARAGEQGRGFAVVASEVRSLAGRSAEAAREIKTLIQASVERVEQGSTLVDQAGSTMNEVVTAIKRVADIVGEISTASAEQSQGVSQVGESVMQMDQTTQQNAALVEEMAAAAGSLQSQAQELVHVVSAFRLGTSDTSVTELARVQVRAHPAKAASFQGQDRRGAGVPKGAAARSATSPPPTPSSPPRAAPSTAQDNWETF</sequence>
<dbReference type="InterPro" id="IPR004090">
    <property type="entry name" value="Chemotax_Me-accpt_rcpt"/>
</dbReference>
<dbReference type="PROSITE" id="PS50885">
    <property type="entry name" value="HAMP"/>
    <property type="match status" value="1"/>
</dbReference>
<evidence type="ECO:0000256" key="1">
    <source>
        <dbReference type="ARBA" id="ARBA00004370"/>
    </source>
</evidence>
<dbReference type="Pfam" id="PF00672">
    <property type="entry name" value="HAMP"/>
    <property type="match status" value="1"/>
</dbReference>
<dbReference type="InterPro" id="IPR004089">
    <property type="entry name" value="MCPsignal_dom"/>
</dbReference>
<evidence type="ECO:0000256" key="2">
    <source>
        <dbReference type="ARBA" id="ARBA00022481"/>
    </source>
</evidence>
<keyword evidence="6" id="KW-0472">Membrane</keyword>
<dbReference type="PATRIC" id="fig|946483.4.peg.699"/>
<evidence type="ECO:0000256" key="4">
    <source>
        <dbReference type="PROSITE-ProRule" id="PRU00284"/>
    </source>
</evidence>
<comment type="similarity">
    <text evidence="3">Belongs to the methyl-accepting chemotaxis (MCP) protein family.</text>
</comment>
<dbReference type="eggNOG" id="COG0840">
    <property type="taxonomic scope" value="Bacteria"/>
</dbReference>
<proteinExistence type="inferred from homology"/>
<dbReference type="RefSeq" id="WP_022771628.1">
    <property type="nucleotide sequence ID" value="NC_022576.1"/>
</dbReference>
<evidence type="ECO:0000256" key="3">
    <source>
        <dbReference type="ARBA" id="ARBA00029447"/>
    </source>
</evidence>
<feature type="region of interest" description="Disordered" evidence="5">
    <location>
        <begin position="527"/>
        <end position="577"/>
    </location>
</feature>
<accession>U5N612</accession>
<keyword evidence="6" id="KW-0812">Transmembrane</keyword>
<keyword evidence="2" id="KW-0488">Methylation</keyword>
<dbReference type="PANTHER" id="PTHR43531">
    <property type="entry name" value="PROTEIN ICFG"/>
    <property type="match status" value="1"/>
</dbReference>
<gene>
    <name evidence="10" type="ORF">Cenrod_0700</name>
</gene>
<dbReference type="PANTHER" id="PTHR43531:SF14">
    <property type="entry name" value="METHYL-ACCEPTING CHEMOTAXIS PROTEIN I-RELATED"/>
    <property type="match status" value="1"/>
</dbReference>
<feature type="signal peptide" evidence="7">
    <location>
        <begin position="1"/>
        <end position="22"/>
    </location>
</feature>
<dbReference type="STRING" id="946483.Cenrod_0700"/>
<dbReference type="Gene3D" id="1.10.287.950">
    <property type="entry name" value="Methyl-accepting chemotaxis protein"/>
    <property type="match status" value="1"/>
</dbReference>
<evidence type="ECO:0000259" key="9">
    <source>
        <dbReference type="PROSITE" id="PS50885"/>
    </source>
</evidence>
<dbReference type="HOGENOM" id="CLU_000445_107_16_4"/>
<keyword evidence="7" id="KW-0732">Signal</keyword>
<feature type="domain" description="HAMP" evidence="9">
    <location>
        <begin position="207"/>
        <end position="259"/>
    </location>
</feature>
<feature type="domain" description="Methyl-accepting transducer" evidence="8">
    <location>
        <begin position="264"/>
        <end position="493"/>
    </location>
</feature>
<dbReference type="Pfam" id="PF00015">
    <property type="entry name" value="MCPsignal"/>
    <property type="match status" value="1"/>
</dbReference>
<keyword evidence="6" id="KW-1133">Transmembrane helix</keyword>
<feature type="chain" id="PRO_5004662882" evidence="7">
    <location>
        <begin position="23"/>
        <end position="577"/>
    </location>
</feature>
<evidence type="ECO:0000256" key="6">
    <source>
        <dbReference type="SAM" id="Phobius"/>
    </source>
</evidence>
<dbReference type="PRINTS" id="PR00260">
    <property type="entry name" value="CHEMTRNSDUCR"/>
</dbReference>
<organism evidence="10 11">
    <name type="scientific">Candidatus Symbiobacter mobilis CR</name>
    <dbReference type="NCBI Taxonomy" id="946483"/>
    <lineage>
        <taxon>Bacteria</taxon>
        <taxon>Pseudomonadati</taxon>
        <taxon>Pseudomonadota</taxon>
        <taxon>Betaproteobacteria</taxon>
        <taxon>Burkholderiales</taxon>
        <taxon>Comamonadaceae</taxon>
    </lineage>
</organism>
<dbReference type="FunFam" id="1.10.287.950:FF:000001">
    <property type="entry name" value="Methyl-accepting chemotaxis sensory transducer"/>
    <property type="match status" value="1"/>
</dbReference>
<evidence type="ECO:0000313" key="11">
    <source>
        <dbReference type="Proteomes" id="UP000017184"/>
    </source>
</evidence>
<comment type="subcellular location">
    <subcellularLocation>
        <location evidence="1">Membrane</location>
    </subcellularLocation>
</comment>
<feature type="transmembrane region" description="Helical" evidence="6">
    <location>
        <begin position="183"/>
        <end position="205"/>
    </location>
</feature>
<dbReference type="SUPFAM" id="SSF58104">
    <property type="entry name" value="Methyl-accepting chemotaxis protein (MCP) signaling domain"/>
    <property type="match status" value="1"/>
</dbReference>
<reference evidence="10 11" key="1">
    <citation type="journal article" date="2013" name="Genome Biol.">
        <title>Genomic analysis reveals key aspects of prokaryotic symbiosis in the phototrophic consortium "Chlorochromatium aggregatum".</title>
        <authorList>
            <person name="Liu Z."/>
            <person name="Muller J."/>
            <person name="Li T."/>
            <person name="Alvey R.M."/>
            <person name="Vogl K."/>
            <person name="Frigaard N.U."/>
            <person name="Rockwell N.C."/>
            <person name="Boyd E.S."/>
            <person name="Tomsho L.P."/>
            <person name="Schuster S.C."/>
            <person name="Henke P."/>
            <person name="Rohde M."/>
            <person name="Overmann J."/>
            <person name="Bryant D.A."/>
        </authorList>
    </citation>
    <scope>NUCLEOTIDE SEQUENCE [LARGE SCALE GENOMIC DNA]</scope>
    <source>
        <strain evidence="10">CR</strain>
    </source>
</reference>
<evidence type="ECO:0000256" key="5">
    <source>
        <dbReference type="SAM" id="MobiDB-lite"/>
    </source>
</evidence>
<keyword evidence="4" id="KW-0807">Transducer</keyword>
<evidence type="ECO:0000256" key="7">
    <source>
        <dbReference type="SAM" id="SignalP"/>
    </source>
</evidence>
<dbReference type="EMBL" id="CP004885">
    <property type="protein sequence ID" value="AGX86807.1"/>
    <property type="molecule type" value="Genomic_DNA"/>
</dbReference>
<dbReference type="CDD" id="cd11386">
    <property type="entry name" value="MCP_signal"/>
    <property type="match status" value="1"/>
</dbReference>
<keyword evidence="11" id="KW-1185">Reference proteome</keyword>
<dbReference type="GO" id="GO:0006935">
    <property type="term" value="P:chemotaxis"/>
    <property type="evidence" value="ECO:0007669"/>
    <property type="project" value="InterPro"/>
</dbReference>
<protein>
    <submittedName>
        <fullName evidence="10">Methyl-accepting chemotaxis protein</fullName>
    </submittedName>
</protein>
<dbReference type="GO" id="GO:0005886">
    <property type="term" value="C:plasma membrane"/>
    <property type="evidence" value="ECO:0007669"/>
    <property type="project" value="TreeGrafter"/>
</dbReference>
<dbReference type="CDD" id="cd06225">
    <property type="entry name" value="HAMP"/>
    <property type="match status" value="1"/>
</dbReference>
<dbReference type="KEGG" id="cbx:Cenrod_0700"/>
<dbReference type="GO" id="GO:0004888">
    <property type="term" value="F:transmembrane signaling receptor activity"/>
    <property type="evidence" value="ECO:0007669"/>
    <property type="project" value="InterPro"/>
</dbReference>
<feature type="compositionally biased region" description="Pro residues" evidence="5">
    <location>
        <begin position="554"/>
        <end position="565"/>
    </location>
</feature>
<dbReference type="Proteomes" id="UP000017184">
    <property type="component" value="Chromosome"/>
</dbReference>
<dbReference type="SMART" id="SM00304">
    <property type="entry name" value="HAMP"/>
    <property type="match status" value="1"/>
</dbReference>
<evidence type="ECO:0000313" key="10">
    <source>
        <dbReference type="EMBL" id="AGX86807.1"/>
    </source>
</evidence>